<dbReference type="RefSeq" id="WP_131447533.1">
    <property type="nucleotide sequence ID" value="NZ_SJZB01000042.1"/>
</dbReference>
<dbReference type="EMBL" id="SJZB01000042">
    <property type="protein sequence ID" value="TCJ12766.1"/>
    <property type="molecule type" value="Genomic_DNA"/>
</dbReference>
<keyword evidence="2" id="KW-1185">Reference proteome</keyword>
<dbReference type="AlphaFoldDB" id="A0A4V2NVB1"/>
<evidence type="ECO:0000313" key="1">
    <source>
        <dbReference type="EMBL" id="TCJ12766.1"/>
    </source>
</evidence>
<proteinExistence type="predicted"/>
<protein>
    <submittedName>
        <fullName evidence="1">Uncharacterized protein</fullName>
    </submittedName>
</protein>
<reference evidence="1 2" key="1">
    <citation type="submission" date="2019-03" db="EMBL/GenBank/DDBJ databases">
        <title>Genome sequence of Thiobacillaceae bacterium LSR1, a sulfur-oxidizing bacterium isolated from freshwater sediment.</title>
        <authorList>
            <person name="Li S."/>
        </authorList>
    </citation>
    <scope>NUCLEOTIDE SEQUENCE [LARGE SCALE GENOMIC DNA]</scope>
    <source>
        <strain evidence="1 2">LSR1</strain>
    </source>
</reference>
<organism evidence="1 2">
    <name type="scientific">Parasulfuritortus cantonensis</name>
    <dbReference type="NCBI Taxonomy" id="2528202"/>
    <lineage>
        <taxon>Bacteria</taxon>
        <taxon>Pseudomonadati</taxon>
        <taxon>Pseudomonadota</taxon>
        <taxon>Betaproteobacteria</taxon>
        <taxon>Nitrosomonadales</taxon>
        <taxon>Thiobacillaceae</taxon>
        <taxon>Parasulfuritortus</taxon>
    </lineage>
</organism>
<sequence length="94" mass="10806">MAKKRYWRVIGYDSTNQIYERQFPLGIMPQNQMAAALRSLVASAGLTFDEILDCHTRKNAKIHRELLEVRTESQPHFSMTCGLNPHFIASVVEK</sequence>
<accession>A0A4V2NVB1</accession>
<evidence type="ECO:0000313" key="2">
    <source>
        <dbReference type="Proteomes" id="UP000295443"/>
    </source>
</evidence>
<comment type="caution">
    <text evidence="1">The sequence shown here is derived from an EMBL/GenBank/DDBJ whole genome shotgun (WGS) entry which is preliminary data.</text>
</comment>
<dbReference type="Proteomes" id="UP000295443">
    <property type="component" value="Unassembled WGS sequence"/>
</dbReference>
<gene>
    <name evidence="1" type="ORF">EZJ19_11020</name>
</gene>
<name>A0A4V2NVB1_9PROT</name>